<reference evidence="2 3" key="1">
    <citation type="journal article" date="2015" name="Nat. Commun.">
        <title>Outbred genome sequencing and CRISPR/Cas9 gene editing in butterflies.</title>
        <authorList>
            <person name="Li X."/>
            <person name="Fan D."/>
            <person name="Zhang W."/>
            <person name="Liu G."/>
            <person name="Zhang L."/>
            <person name="Zhao L."/>
            <person name="Fang X."/>
            <person name="Chen L."/>
            <person name="Dong Y."/>
            <person name="Chen Y."/>
            <person name="Ding Y."/>
            <person name="Zhao R."/>
            <person name="Feng M."/>
            <person name="Zhu Y."/>
            <person name="Feng Y."/>
            <person name="Jiang X."/>
            <person name="Zhu D."/>
            <person name="Xiang H."/>
            <person name="Feng X."/>
            <person name="Li S."/>
            <person name="Wang J."/>
            <person name="Zhang G."/>
            <person name="Kronforst M.R."/>
            <person name="Wang W."/>
        </authorList>
    </citation>
    <scope>NUCLEOTIDE SEQUENCE [LARGE SCALE GENOMIC DNA]</scope>
    <source>
        <strain evidence="2">Ya'a_city_454_Px</strain>
        <tissue evidence="2">Whole body</tissue>
    </source>
</reference>
<dbReference type="EMBL" id="KQ459589">
    <property type="protein sequence ID" value="KPI97670.1"/>
    <property type="molecule type" value="Genomic_DNA"/>
</dbReference>
<dbReference type="AlphaFoldDB" id="A0A194Q2N6"/>
<feature type="region of interest" description="Disordered" evidence="1">
    <location>
        <begin position="1"/>
        <end position="36"/>
    </location>
</feature>
<organism evidence="2 3">
    <name type="scientific">Papilio xuthus</name>
    <name type="common">Asian swallowtail butterfly</name>
    <dbReference type="NCBI Taxonomy" id="66420"/>
    <lineage>
        <taxon>Eukaryota</taxon>
        <taxon>Metazoa</taxon>
        <taxon>Ecdysozoa</taxon>
        <taxon>Arthropoda</taxon>
        <taxon>Hexapoda</taxon>
        <taxon>Insecta</taxon>
        <taxon>Pterygota</taxon>
        <taxon>Neoptera</taxon>
        <taxon>Endopterygota</taxon>
        <taxon>Lepidoptera</taxon>
        <taxon>Glossata</taxon>
        <taxon>Ditrysia</taxon>
        <taxon>Papilionoidea</taxon>
        <taxon>Papilionidae</taxon>
        <taxon>Papilioninae</taxon>
        <taxon>Papilio</taxon>
    </lineage>
</organism>
<evidence type="ECO:0000313" key="2">
    <source>
        <dbReference type="EMBL" id="KPI97670.1"/>
    </source>
</evidence>
<dbReference type="Proteomes" id="UP000053268">
    <property type="component" value="Unassembled WGS sequence"/>
</dbReference>
<evidence type="ECO:0008006" key="4">
    <source>
        <dbReference type="Google" id="ProtNLM"/>
    </source>
</evidence>
<accession>A0A194Q2N6</accession>
<keyword evidence="3" id="KW-1185">Reference proteome</keyword>
<name>A0A194Q2N6_PAPXU</name>
<sequence length="210" mass="24197">MGKRKKKKLPEEVFEESTEEEEVDTSTDEDSEKEQRKYKPYFVSDYSRRYPEDSVLVQMYKAFPILRDVFILIFKEATALRSQKIRPSDDTIEQIESLKERILATDNLRPKSLAAEQDPELSFRIGLGMLSPLPIDVDDELLKNIDSQKAFACSQLQCSRQETSTPVCACNYKSGNVVTFKNDCDAKKHNCRFNTGRTHPNISLTNLKWS</sequence>
<evidence type="ECO:0000256" key="1">
    <source>
        <dbReference type="SAM" id="MobiDB-lite"/>
    </source>
</evidence>
<gene>
    <name evidence="2" type="ORF">RR46_07417</name>
</gene>
<evidence type="ECO:0000313" key="3">
    <source>
        <dbReference type="Proteomes" id="UP000053268"/>
    </source>
</evidence>
<protein>
    <recommendedName>
        <fullName evidence="4">Kazal-like domain-containing protein</fullName>
    </recommendedName>
</protein>
<feature type="compositionally biased region" description="Acidic residues" evidence="1">
    <location>
        <begin position="12"/>
        <end position="32"/>
    </location>
</feature>
<proteinExistence type="predicted"/>